<protein>
    <submittedName>
        <fullName evidence="2">DUF3108 domain-containing protein</fullName>
    </submittedName>
</protein>
<keyword evidence="1" id="KW-0732">Signal</keyword>
<proteinExistence type="predicted"/>
<feature type="chain" id="PRO_5045772113" evidence="1">
    <location>
        <begin position="21"/>
        <end position="255"/>
    </location>
</feature>
<evidence type="ECO:0000313" key="3">
    <source>
        <dbReference type="Proteomes" id="UP001597049"/>
    </source>
</evidence>
<evidence type="ECO:0000256" key="1">
    <source>
        <dbReference type="SAM" id="SignalP"/>
    </source>
</evidence>
<dbReference type="Pfam" id="PF11306">
    <property type="entry name" value="DUF3108"/>
    <property type="match status" value="1"/>
</dbReference>
<evidence type="ECO:0000313" key="2">
    <source>
        <dbReference type="EMBL" id="MFD0931974.1"/>
    </source>
</evidence>
<dbReference type="EMBL" id="JBHTIV010000005">
    <property type="protein sequence ID" value="MFD0931974.1"/>
    <property type="molecule type" value="Genomic_DNA"/>
</dbReference>
<dbReference type="InterPro" id="IPR021457">
    <property type="entry name" value="DUF3108"/>
</dbReference>
<sequence length="255" mass="29846">MKLILSFLFFLLTFAGFSQSAYEEGEWLDFKIKYGWFNTSKASLEIKKTKLGDEDVFHVIGNGKSVGLLDVFFKVRDRYETYITTKEGQPIKFIRDINEGGYKKHKELFFNHNTNRVKVVDFKHNTTESFDLKPNSQDMLSAFYKLRNTIDIDNLEVGQEFNINMFFDNDNYDFKTKFLGYETLDTKFGEIACLKFRPYVMADRVFEESESLTFWVTADENKIPIKIEAELAVGSLVAELHEFKGLKHPFRIIMN</sequence>
<gene>
    <name evidence="2" type="ORF">ACFQ0R_05100</name>
</gene>
<accession>A0ABW3GMY2</accession>
<dbReference type="Proteomes" id="UP001597049">
    <property type="component" value="Unassembled WGS sequence"/>
</dbReference>
<dbReference type="RefSeq" id="WP_379657298.1">
    <property type="nucleotide sequence ID" value="NZ_JBHTIV010000005.1"/>
</dbReference>
<reference evidence="3" key="1">
    <citation type="journal article" date="2019" name="Int. J. Syst. Evol. Microbiol.">
        <title>The Global Catalogue of Microorganisms (GCM) 10K type strain sequencing project: providing services to taxonomists for standard genome sequencing and annotation.</title>
        <authorList>
            <consortium name="The Broad Institute Genomics Platform"/>
            <consortium name="The Broad Institute Genome Sequencing Center for Infectious Disease"/>
            <person name="Wu L."/>
            <person name="Ma J."/>
        </authorList>
    </citation>
    <scope>NUCLEOTIDE SEQUENCE [LARGE SCALE GENOMIC DNA]</scope>
    <source>
        <strain evidence="3">CCUG 56752</strain>
    </source>
</reference>
<name>A0ABW3GMY2_9FLAO</name>
<organism evidence="2 3">
    <name type="scientific">Psychroflexus salinarum</name>
    <dbReference type="NCBI Taxonomy" id="546024"/>
    <lineage>
        <taxon>Bacteria</taxon>
        <taxon>Pseudomonadati</taxon>
        <taxon>Bacteroidota</taxon>
        <taxon>Flavobacteriia</taxon>
        <taxon>Flavobacteriales</taxon>
        <taxon>Flavobacteriaceae</taxon>
        <taxon>Psychroflexus</taxon>
    </lineage>
</organism>
<comment type="caution">
    <text evidence="2">The sequence shown here is derived from an EMBL/GenBank/DDBJ whole genome shotgun (WGS) entry which is preliminary data.</text>
</comment>
<feature type="signal peptide" evidence="1">
    <location>
        <begin position="1"/>
        <end position="20"/>
    </location>
</feature>
<keyword evidence="3" id="KW-1185">Reference proteome</keyword>